<dbReference type="Pfam" id="PF14200">
    <property type="entry name" value="RicinB_lectin_2"/>
    <property type="match status" value="1"/>
</dbReference>
<feature type="domain" description="Ricin B lectin" evidence="2">
    <location>
        <begin position="73"/>
        <end position="146"/>
    </location>
</feature>
<keyword evidence="4" id="KW-1185">Reference proteome</keyword>
<protein>
    <recommendedName>
        <fullName evidence="2">Ricin B lectin domain-containing protein</fullName>
    </recommendedName>
</protein>
<dbReference type="EMBL" id="JAVHJL010000003">
    <property type="protein sequence ID" value="KAK6507667.1"/>
    <property type="molecule type" value="Genomic_DNA"/>
</dbReference>
<dbReference type="InterPro" id="IPR000772">
    <property type="entry name" value="Ricin_B_lectin"/>
</dbReference>
<gene>
    <name evidence="3" type="ORF">TWF481_006090</name>
</gene>
<feature type="signal peptide" evidence="1">
    <location>
        <begin position="1"/>
        <end position="21"/>
    </location>
</feature>
<evidence type="ECO:0000256" key="1">
    <source>
        <dbReference type="SAM" id="SignalP"/>
    </source>
</evidence>
<evidence type="ECO:0000313" key="3">
    <source>
        <dbReference type="EMBL" id="KAK6507667.1"/>
    </source>
</evidence>
<reference evidence="3 4" key="1">
    <citation type="submission" date="2023-08" db="EMBL/GenBank/DDBJ databases">
        <authorList>
            <person name="Palmer J.M."/>
        </authorList>
    </citation>
    <scope>NUCLEOTIDE SEQUENCE [LARGE SCALE GENOMIC DNA]</scope>
    <source>
        <strain evidence="3 4">TWF481</strain>
    </source>
</reference>
<dbReference type="InterPro" id="IPR035992">
    <property type="entry name" value="Ricin_B-like_lectins"/>
</dbReference>
<organism evidence="3 4">
    <name type="scientific">Arthrobotrys musiformis</name>
    <dbReference type="NCBI Taxonomy" id="47236"/>
    <lineage>
        <taxon>Eukaryota</taxon>
        <taxon>Fungi</taxon>
        <taxon>Dikarya</taxon>
        <taxon>Ascomycota</taxon>
        <taxon>Pezizomycotina</taxon>
        <taxon>Orbiliomycetes</taxon>
        <taxon>Orbiliales</taxon>
        <taxon>Orbiliaceae</taxon>
        <taxon>Arthrobotrys</taxon>
    </lineage>
</organism>
<dbReference type="Gene3D" id="2.80.10.50">
    <property type="match status" value="1"/>
</dbReference>
<evidence type="ECO:0000259" key="2">
    <source>
        <dbReference type="Pfam" id="PF14200"/>
    </source>
</evidence>
<keyword evidence="1" id="KW-0732">Signal</keyword>
<proteinExistence type="predicted"/>
<dbReference type="AlphaFoldDB" id="A0AAV9WHC3"/>
<dbReference type="CDD" id="cd00161">
    <property type="entry name" value="beta-trefoil_Ricin-like"/>
    <property type="match status" value="1"/>
</dbReference>
<dbReference type="Proteomes" id="UP001370758">
    <property type="component" value="Unassembled WGS sequence"/>
</dbReference>
<dbReference type="SUPFAM" id="SSF50370">
    <property type="entry name" value="Ricin B-like lectins"/>
    <property type="match status" value="1"/>
</dbReference>
<feature type="chain" id="PRO_5043384659" description="Ricin B lectin domain-containing protein" evidence="1">
    <location>
        <begin position="22"/>
        <end position="183"/>
    </location>
</feature>
<sequence length="183" mass="20653">MGLLKCFAFAFILLFPALVSAAGPIFPNGDYYFTYRFLWGYPTRYLTGSVRETADNLGIVDVRFDPQKFDQIQRWRVRNNSDGTVYIQNVRTLRYLGLGGNCTAPAESICVNSLHDTTAKGERWKFVESSGQSGRYYIQLARSYKTLYQPIIGPLGPSHRPLEIAVLNSKLGNSFMSFQIVKG</sequence>
<accession>A0AAV9WHC3</accession>
<comment type="caution">
    <text evidence="3">The sequence shown here is derived from an EMBL/GenBank/DDBJ whole genome shotgun (WGS) entry which is preliminary data.</text>
</comment>
<evidence type="ECO:0000313" key="4">
    <source>
        <dbReference type="Proteomes" id="UP001370758"/>
    </source>
</evidence>
<name>A0AAV9WHC3_9PEZI</name>